<name>A0A9P5UCJ0_9AGAR</name>
<dbReference type="Proteomes" id="UP000772434">
    <property type="component" value="Unassembled WGS sequence"/>
</dbReference>
<evidence type="ECO:0000313" key="2">
    <source>
        <dbReference type="EMBL" id="KAF9074194.1"/>
    </source>
</evidence>
<evidence type="ECO:0000256" key="1">
    <source>
        <dbReference type="SAM" id="MobiDB-lite"/>
    </source>
</evidence>
<protein>
    <submittedName>
        <fullName evidence="2">Uncharacterized protein</fullName>
    </submittedName>
</protein>
<feature type="region of interest" description="Disordered" evidence="1">
    <location>
        <begin position="1"/>
        <end position="22"/>
    </location>
</feature>
<proteinExistence type="predicted"/>
<keyword evidence="3" id="KW-1185">Reference proteome</keyword>
<comment type="caution">
    <text evidence="2">The sequence shown here is derived from an EMBL/GenBank/DDBJ whole genome shotgun (WGS) entry which is preliminary data.</text>
</comment>
<sequence>MQAHAGPSNEPRALGKPTPPSVAPVLQLVKSLHTGSQAQDRFGGKPAFKPSRNAIITGGLQTEWENHLVVFKKNFMVPVVTFAPIHIPPQSNPPSSGLPRQPEDLTKAFNGALDRDSDDPVIYKGQYIKEPKPGNLNSYWVYFIRGDKRCRAKTPCFGCMVIHWTGSVLFERIGLYPEANNLPAGLTVEFMEKELENLLFKLPALVIEDTIASEMFPPSWDCETLFYVILRAMCKRKTSTIGIAESIAV</sequence>
<gene>
    <name evidence="2" type="ORF">BDP27DRAFT_1359714</name>
</gene>
<organism evidence="2 3">
    <name type="scientific">Rhodocollybia butyracea</name>
    <dbReference type="NCBI Taxonomy" id="206335"/>
    <lineage>
        <taxon>Eukaryota</taxon>
        <taxon>Fungi</taxon>
        <taxon>Dikarya</taxon>
        <taxon>Basidiomycota</taxon>
        <taxon>Agaricomycotina</taxon>
        <taxon>Agaricomycetes</taxon>
        <taxon>Agaricomycetidae</taxon>
        <taxon>Agaricales</taxon>
        <taxon>Marasmiineae</taxon>
        <taxon>Omphalotaceae</taxon>
        <taxon>Rhodocollybia</taxon>
    </lineage>
</organism>
<evidence type="ECO:0000313" key="3">
    <source>
        <dbReference type="Proteomes" id="UP000772434"/>
    </source>
</evidence>
<accession>A0A9P5UCJ0</accession>
<dbReference type="EMBL" id="JADNRY010000014">
    <property type="protein sequence ID" value="KAF9074194.1"/>
    <property type="molecule type" value="Genomic_DNA"/>
</dbReference>
<dbReference type="AlphaFoldDB" id="A0A9P5UCJ0"/>
<reference evidence="2" key="1">
    <citation type="submission" date="2020-11" db="EMBL/GenBank/DDBJ databases">
        <authorList>
            <consortium name="DOE Joint Genome Institute"/>
            <person name="Ahrendt S."/>
            <person name="Riley R."/>
            <person name="Andreopoulos W."/>
            <person name="Labutti K."/>
            <person name="Pangilinan J."/>
            <person name="Ruiz-Duenas F.J."/>
            <person name="Barrasa J.M."/>
            <person name="Sanchez-Garcia M."/>
            <person name="Camarero S."/>
            <person name="Miyauchi S."/>
            <person name="Serrano A."/>
            <person name="Linde D."/>
            <person name="Babiker R."/>
            <person name="Drula E."/>
            <person name="Ayuso-Fernandez I."/>
            <person name="Pacheco R."/>
            <person name="Padilla G."/>
            <person name="Ferreira P."/>
            <person name="Barriuso J."/>
            <person name="Kellner H."/>
            <person name="Castanera R."/>
            <person name="Alfaro M."/>
            <person name="Ramirez L."/>
            <person name="Pisabarro A.G."/>
            <person name="Kuo A."/>
            <person name="Tritt A."/>
            <person name="Lipzen A."/>
            <person name="He G."/>
            <person name="Yan M."/>
            <person name="Ng V."/>
            <person name="Cullen D."/>
            <person name="Martin F."/>
            <person name="Rosso M.-N."/>
            <person name="Henrissat B."/>
            <person name="Hibbett D."/>
            <person name="Martinez A.T."/>
            <person name="Grigoriev I.V."/>
        </authorList>
    </citation>
    <scope>NUCLEOTIDE SEQUENCE</scope>
    <source>
        <strain evidence="2">AH 40177</strain>
    </source>
</reference>